<dbReference type="AlphaFoldDB" id="A0A9W9K891"/>
<reference evidence="1" key="2">
    <citation type="journal article" date="2023" name="IMA Fungus">
        <title>Comparative genomic study of the Penicillium genus elucidates a diverse pangenome and 15 lateral gene transfer events.</title>
        <authorList>
            <person name="Petersen C."/>
            <person name="Sorensen T."/>
            <person name="Nielsen M.R."/>
            <person name="Sondergaard T.E."/>
            <person name="Sorensen J.L."/>
            <person name="Fitzpatrick D.A."/>
            <person name="Frisvad J.C."/>
            <person name="Nielsen K.L."/>
        </authorList>
    </citation>
    <scope>NUCLEOTIDE SEQUENCE</scope>
    <source>
        <strain evidence="1">IBT 34128</strain>
    </source>
</reference>
<organism evidence="1 2">
    <name type="scientific">Penicillium alfredii</name>
    <dbReference type="NCBI Taxonomy" id="1506179"/>
    <lineage>
        <taxon>Eukaryota</taxon>
        <taxon>Fungi</taxon>
        <taxon>Dikarya</taxon>
        <taxon>Ascomycota</taxon>
        <taxon>Pezizomycotina</taxon>
        <taxon>Eurotiomycetes</taxon>
        <taxon>Eurotiomycetidae</taxon>
        <taxon>Eurotiales</taxon>
        <taxon>Aspergillaceae</taxon>
        <taxon>Penicillium</taxon>
    </lineage>
</organism>
<dbReference type="GeneID" id="81395257"/>
<evidence type="ECO:0000313" key="2">
    <source>
        <dbReference type="Proteomes" id="UP001141434"/>
    </source>
</evidence>
<dbReference type="RefSeq" id="XP_056511702.1">
    <property type="nucleotide sequence ID" value="XM_056656089.1"/>
</dbReference>
<proteinExistence type="predicted"/>
<evidence type="ECO:0000313" key="1">
    <source>
        <dbReference type="EMBL" id="KAJ5096151.1"/>
    </source>
</evidence>
<protein>
    <submittedName>
        <fullName evidence="1">Uncharacterized protein</fullName>
    </submittedName>
</protein>
<name>A0A9W9K891_9EURO</name>
<gene>
    <name evidence="1" type="ORF">NUU61_005507</name>
</gene>
<comment type="caution">
    <text evidence="1">The sequence shown here is derived from an EMBL/GenBank/DDBJ whole genome shotgun (WGS) entry which is preliminary data.</text>
</comment>
<dbReference type="EMBL" id="JAPMSZ010000007">
    <property type="protein sequence ID" value="KAJ5096151.1"/>
    <property type="molecule type" value="Genomic_DNA"/>
</dbReference>
<dbReference type="Proteomes" id="UP001141434">
    <property type="component" value="Unassembled WGS sequence"/>
</dbReference>
<keyword evidence="2" id="KW-1185">Reference proteome</keyword>
<sequence length="61" mass="6559">MALPGRTAATLLNGYGGKQGQFRFTNHEGLSVYAQFDVTDNGDVFNIPGDDSAKLPPVPEY</sequence>
<reference evidence="1" key="1">
    <citation type="submission" date="2022-11" db="EMBL/GenBank/DDBJ databases">
        <authorList>
            <person name="Petersen C."/>
        </authorList>
    </citation>
    <scope>NUCLEOTIDE SEQUENCE</scope>
    <source>
        <strain evidence="1">IBT 34128</strain>
    </source>
</reference>
<accession>A0A9W9K891</accession>